<evidence type="ECO:0000313" key="2">
    <source>
        <dbReference type="EMBL" id="GFY81851.1"/>
    </source>
</evidence>
<evidence type="ECO:0008006" key="4">
    <source>
        <dbReference type="Google" id="ProtNLM"/>
    </source>
</evidence>
<accession>A0A7J0E5R7</accession>
<dbReference type="PROSITE" id="PS01032">
    <property type="entry name" value="PPM_1"/>
    <property type="match status" value="1"/>
</dbReference>
<dbReference type="GO" id="GO:0043169">
    <property type="term" value="F:cation binding"/>
    <property type="evidence" value="ECO:0007669"/>
    <property type="project" value="InterPro"/>
</dbReference>
<dbReference type="Proteomes" id="UP000585474">
    <property type="component" value="Unassembled WGS sequence"/>
</dbReference>
<dbReference type="EMBL" id="BJWL01000002">
    <property type="protein sequence ID" value="GFY81851.1"/>
    <property type="molecule type" value="Genomic_DNA"/>
</dbReference>
<gene>
    <name evidence="2" type="ORF">Acr_02g0000910</name>
</gene>
<dbReference type="Gene3D" id="3.60.40.10">
    <property type="entry name" value="PPM-type phosphatase domain"/>
    <property type="match status" value="1"/>
</dbReference>
<evidence type="ECO:0000313" key="3">
    <source>
        <dbReference type="Proteomes" id="UP000585474"/>
    </source>
</evidence>
<dbReference type="InterPro" id="IPR000222">
    <property type="entry name" value="PP2C_BS"/>
</dbReference>
<protein>
    <recommendedName>
        <fullName evidence="4">Protein phosphatase 2C family protein</fullName>
    </recommendedName>
</protein>
<dbReference type="AlphaFoldDB" id="A0A7J0E5R7"/>
<name>A0A7J0E5R7_9ERIC</name>
<proteinExistence type="predicted"/>
<keyword evidence="3" id="KW-1185">Reference proteome</keyword>
<dbReference type="SUPFAM" id="SSF81606">
    <property type="entry name" value="PP2C-like"/>
    <property type="match status" value="1"/>
</dbReference>
<sequence length="96" mass="10517">MTAQNAIASHPRKTTPNIGSGATEERERREESPSDGVSSPYGSISVIGRRRDMENAVKAELGFLTRDLAKFDFFGVYDGHGGRVCLTRGETDYTGY</sequence>
<organism evidence="2 3">
    <name type="scientific">Actinidia rufa</name>
    <dbReference type="NCBI Taxonomy" id="165716"/>
    <lineage>
        <taxon>Eukaryota</taxon>
        <taxon>Viridiplantae</taxon>
        <taxon>Streptophyta</taxon>
        <taxon>Embryophyta</taxon>
        <taxon>Tracheophyta</taxon>
        <taxon>Spermatophyta</taxon>
        <taxon>Magnoliopsida</taxon>
        <taxon>eudicotyledons</taxon>
        <taxon>Gunneridae</taxon>
        <taxon>Pentapetalae</taxon>
        <taxon>asterids</taxon>
        <taxon>Ericales</taxon>
        <taxon>Actinidiaceae</taxon>
        <taxon>Actinidia</taxon>
    </lineage>
</organism>
<evidence type="ECO:0000256" key="1">
    <source>
        <dbReference type="SAM" id="MobiDB-lite"/>
    </source>
</evidence>
<reference evidence="2 3" key="1">
    <citation type="submission" date="2019-07" db="EMBL/GenBank/DDBJ databases">
        <title>De Novo Assembly of kiwifruit Actinidia rufa.</title>
        <authorList>
            <person name="Sugita-Konishi S."/>
            <person name="Sato K."/>
            <person name="Mori E."/>
            <person name="Abe Y."/>
            <person name="Kisaki G."/>
            <person name="Hamano K."/>
            <person name="Suezawa K."/>
            <person name="Otani M."/>
            <person name="Fukuda T."/>
            <person name="Manabe T."/>
            <person name="Gomi K."/>
            <person name="Tabuchi M."/>
            <person name="Akimitsu K."/>
            <person name="Kataoka I."/>
        </authorList>
    </citation>
    <scope>NUCLEOTIDE SEQUENCE [LARGE SCALE GENOMIC DNA]</scope>
    <source>
        <strain evidence="3">cv. Fuchu</strain>
    </source>
</reference>
<feature type="region of interest" description="Disordered" evidence="1">
    <location>
        <begin position="1"/>
        <end position="44"/>
    </location>
</feature>
<feature type="compositionally biased region" description="Basic and acidic residues" evidence="1">
    <location>
        <begin position="23"/>
        <end position="32"/>
    </location>
</feature>
<comment type="caution">
    <text evidence="2">The sequence shown here is derived from an EMBL/GenBank/DDBJ whole genome shotgun (WGS) entry which is preliminary data.</text>
</comment>
<dbReference type="InterPro" id="IPR036457">
    <property type="entry name" value="PPM-type-like_dom_sf"/>
</dbReference>
<dbReference type="OrthoDB" id="1742618at2759"/>